<gene>
    <name evidence="1" type="ORF">HAX54_025526</name>
</gene>
<accession>A0ABS8RKP4</accession>
<dbReference type="EMBL" id="JACEIK010000031">
    <property type="protein sequence ID" value="MCD7447180.1"/>
    <property type="molecule type" value="Genomic_DNA"/>
</dbReference>
<evidence type="ECO:0000313" key="1">
    <source>
        <dbReference type="EMBL" id="MCD7447180.1"/>
    </source>
</evidence>
<name>A0ABS8RKP4_DATST</name>
<reference evidence="1 2" key="1">
    <citation type="journal article" date="2021" name="BMC Genomics">
        <title>Datura genome reveals duplications of psychoactive alkaloid biosynthetic genes and high mutation rate following tissue culture.</title>
        <authorList>
            <person name="Rajewski A."/>
            <person name="Carter-House D."/>
            <person name="Stajich J."/>
            <person name="Litt A."/>
        </authorList>
    </citation>
    <scope>NUCLEOTIDE SEQUENCE [LARGE SCALE GENOMIC DNA]</scope>
    <source>
        <strain evidence="1">AR-01</strain>
    </source>
</reference>
<organism evidence="1 2">
    <name type="scientific">Datura stramonium</name>
    <name type="common">Jimsonweed</name>
    <name type="synonym">Common thornapple</name>
    <dbReference type="NCBI Taxonomy" id="4076"/>
    <lineage>
        <taxon>Eukaryota</taxon>
        <taxon>Viridiplantae</taxon>
        <taxon>Streptophyta</taxon>
        <taxon>Embryophyta</taxon>
        <taxon>Tracheophyta</taxon>
        <taxon>Spermatophyta</taxon>
        <taxon>Magnoliopsida</taxon>
        <taxon>eudicotyledons</taxon>
        <taxon>Gunneridae</taxon>
        <taxon>Pentapetalae</taxon>
        <taxon>asterids</taxon>
        <taxon>lamiids</taxon>
        <taxon>Solanales</taxon>
        <taxon>Solanaceae</taxon>
        <taxon>Solanoideae</taxon>
        <taxon>Datureae</taxon>
        <taxon>Datura</taxon>
    </lineage>
</organism>
<sequence>MSRSLKQLLVVTDSIFEHFLNPIQRPLRKTHWIFQKVVVGPVACWKGLIGDLPQGTQCVIVPYNKSPLGLSMTLMQFFLIPVIQSSVVLRVT</sequence>
<dbReference type="Proteomes" id="UP000823775">
    <property type="component" value="Unassembled WGS sequence"/>
</dbReference>
<keyword evidence="2" id="KW-1185">Reference proteome</keyword>
<protein>
    <submittedName>
        <fullName evidence="1">Uncharacterized protein</fullName>
    </submittedName>
</protein>
<proteinExistence type="predicted"/>
<feature type="non-terminal residue" evidence="1">
    <location>
        <position position="92"/>
    </location>
</feature>
<comment type="caution">
    <text evidence="1">The sequence shown here is derived from an EMBL/GenBank/DDBJ whole genome shotgun (WGS) entry which is preliminary data.</text>
</comment>
<evidence type="ECO:0000313" key="2">
    <source>
        <dbReference type="Proteomes" id="UP000823775"/>
    </source>
</evidence>